<name>A0A179HBH1_PURLI</name>
<feature type="compositionally biased region" description="Polar residues" evidence="1">
    <location>
        <begin position="219"/>
        <end position="229"/>
    </location>
</feature>
<evidence type="ECO:0000313" key="2">
    <source>
        <dbReference type="EMBL" id="OAQ86861.1"/>
    </source>
</evidence>
<dbReference type="AlphaFoldDB" id="A0A179HBH1"/>
<gene>
    <name evidence="2" type="ORF">VFPBJ_00901</name>
</gene>
<accession>A0A179HBH1</accession>
<evidence type="ECO:0000313" key="3">
    <source>
        <dbReference type="Proteomes" id="UP000078240"/>
    </source>
</evidence>
<comment type="caution">
    <text evidence="2">The sequence shown here is derived from an EMBL/GenBank/DDBJ whole genome shotgun (WGS) entry which is preliminary data.</text>
</comment>
<sequence length="345" mass="39292">MSKLAPIDRACSHHCPLPNPRVQYKQPSPQSLLPAGWPSDRRPMLPSFITSPAVLLEHSETVIATPRHVRDERCEARHQPEEIRTKLKQRKDNSLRSVRTELCFTPQARPSWTCEVLSTRRRKYLYISNGAPRRRHGVNEYLSPMALQTVVVHAGPTRNNLTSIFWLDGWTVNSNFTTPHSHSLTHPRPGRPRAAQRRLFLLCTHVDFLVLGRPPSLEKSVQTPDRLSATTPRPRHRRTCRARQPSTHPTNHPAPPFRHLKQAYTHTYDTKPLASSPSIIAYKNLSPKTRLAVGVGVIAWGVAGLYLSDRAEEKFGYTPSDKDKEELRSWTPRIVTVEKPDRGDK</sequence>
<proteinExistence type="predicted"/>
<dbReference type="EMBL" id="LSBH01000001">
    <property type="protein sequence ID" value="OAQ86861.1"/>
    <property type="molecule type" value="Genomic_DNA"/>
</dbReference>
<evidence type="ECO:0000256" key="1">
    <source>
        <dbReference type="SAM" id="MobiDB-lite"/>
    </source>
</evidence>
<organism evidence="2 3">
    <name type="scientific">Purpureocillium lilacinum</name>
    <name type="common">Paecilomyces lilacinus</name>
    <dbReference type="NCBI Taxonomy" id="33203"/>
    <lineage>
        <taxon>Eukaryota</taxon>
        <taxon>Fungi</taxon>
        <taxon>Dikarya</taxon>
        <taxon>Ascomycota</taxon>
        <taxon>Pezizomycotina</taxon>
        <taxon>Sordariomycetes</taxon>
        <taxon>Hypocreomycetidae</taxon>
        <taxon>Hypocreales</taxon>
        <taxon>Ophiocordycipitaceae</taxon>
        <taxon>Purpureocillium</taxon>
    </lineage>
</organism>
<feature type="region of interest" description="Disordered" evidence="1">
    <location>
        <begin position="217"/>
        <end position="257"/>
    </location>
</feature>
<reference evidence="2 3" key="1">
    <citation type="submission" date="2016-01" db="EMBL/GenBank/DDBJ databases">
        <title>Biosynthesis of antibiotic leucinostatins and their inhibition on Phytophthora in bio-control Purpureocillium lilacinum.</title>
        <authorList>
            <person name="Wang G."/>
            <person name="Liu Z."/>
            <person name="Lin R."/>
            <person name="Li E."/>
            <person name="Mao Z."/>
            <person name="Ling J."/>
            <person name="Yin W."/>
            <person name="Xie B."/>
        </authorList>
    </citation>
    <scope>NUCLEOTIDE SEQUENCE [LARGE SCALE GENOMIC DNA]</scope>
    <source>
        <strain evidence="2">PLBJ-1</strain>
    </source>
</reference>
<protein>
    <submittedName>
        <fullName evidence="2">Uncharacterized protein</fullName>
    </submittedName>
</protein>
<dbReference type="Proteomes" id="UP000078240">
    <property type="component" value="Unassembled WGS sequence"/>
</dbReference>